<accession>W6R2R5</accession>
<evidence type="ECO:0000313" key="1">
    <source>
        <dbReference type="EMBL" id="CDM36122.1"/>
    </source>
</evidence>
<gene>
    <name evidence="1" type="ORF">PROQFM164_S04g001003</name>
</gene>
<evidence type="ECO:0000313" key="2">
    <source>
        <dbReference type="Proteomes" id="UP000030686"/>
    </source>
</evidence>
<dbReference type="AlphaFoldDB" id="W6R2R5"/>
<dbReference type="STRING" id="1365484.W6R2R5"/>
<dbReference type="EMBL" id="HG792018">
    <property type="protein sequence ID" value="CDM36122.1"/>
    <property type="molecule type" value="Genomic_DNA"/>
</dbReference>
<dbReference type="GO" id="GO:0005739">
    <property type="term" value="C:mitochondrion"/>
    <property type="evidence" value="ECO:0007669"/>
    <property type="project" value="TreeGrafter"/>
</dbReference>
<sequence>MPEPYDLFEYTSGRWIYNDRLRHRERRRVFNVSGRKRLTALAIQQNGDDVVGFLKLAEGGFNRNFLITMRDGFRFVARIPYPVTKPKSLVVASEVHSAGTGYIFMELVQGKP</sequence>
<reference evidence="1" key="1">
    <citation type="journal article" date="2014" name="Nat. Commun.">
        <title>Multiple recent horizontal transfers of a large genomic region in cheese making fungi.</title>
        <authorList>
            <person name="Cheeseman K."/>
            <person name="Ropars J."/>
            <person name="Renault P."/>
            <person name="Dupont J."/>
            <person name="Gouzy J."/>
            <person name="Branca A."/>
            <person name="Abraham A.L."/>
            <person name="Ceppi M."/>
            <person name="Conseiller E."/>
            <person name="Debuchy R."/>
            <person name="Malagnac F."/>
            <person name="Goarin A."/>
            <person name="Silar P."/>
            <person name="Lacoste S."/>
            <person name="Sallet E."/>
            <person name="Bensimon A."/>
            <person name="Giraud T."/>
            <person name="Brygoo Y."/>
        </authorList>
    </citation>
    <scope>NUCLEOTIDE SEQUENCE [LARGE SCALE GENOMIC DNA]</scope>
    <source>
        <strain evidence="1">FM164</strain>
    </source>
</reference>
<dbReference type="Proteomes" id="UP000030686">
    <property type="component" value="Unassembled WGS sequence"/>
</dbReference>
<keyword evidence="2" id="KW-1185">Reference proteome</keyword>
<proteinExistence type="predicted"/>
<protein>
    <submittedName>
        <fullName evidence="1">Genomic scaffold, ProqFM164S04</fullName>
    </submittedName>
</protein>
<dbReference type="InterPro" id="IPR051035">
    <property type="entry name" value="Mito_inheritance_9"/>
</dbReference>
<name>W6R2R5_PENRF</name>
<organism evidence="1 2">
    <name type="scientific">Penicillium roqueforti (strain FM164)</name>
    <dbReference type="NCBI Taxonomy" id="1365484"/>
    <lineage>
        <taxon>Eukaryota</taxon>
        <taxon>Fungi</taxon>
        <taxon>Dikarya</taxon>
        <taxon>Ascomycota</taxon>
        <taxon>Pezizomycotina</taxon>
        <taxon>Eurotiomycetes</taxon>
        <taxon>Eurotiomycetidae</taxon>
        <taxon>Eurotiales</taxon>
        <taxon>Aspergillaceae</taxon>
        <taxon>Penicillium</taxon>
    </lineage>
</organism>
<dbReference type="PANTHER" id="PTHR36091">
    <property type="entry name" value="ALTERED INHERITANCE OF MITOCHONDRIA PROTEIN 9, MITOCHONDRIAL"/>
    <property type="match status" value="1"/>
</dbReference>
<dbReference type="OMA" id="RIPISGW"/>
<dbReference type="OrthoDB" id="10003767at2759"/>
<dbReference type="PANTHER" id="PTHR36091:SF2">
    <property type="entry name" value="AMINOGLYCOSIDE PHOSPHOTRANSFERASE DOMAIN-CONTAINING PROTEIN"/>
    <property type="match status" value="1"/>
</dbReference>